<protein>
    <submittedName>
        <fullName evidence="1">Uncharacterized protein</fullName>
    </submittedName>
</protein>
<accession>A0A922FZ82</accession>
<sequence>MLKFFFLSFKVCSPLLCFRRTRINKDIEGNQKMNLYHVFDCFVGFTL</sequence>
<name>A0A922FZ82_CARIL</name>
<dbReference type="AlphaFoldDB" id="A0A922FZ82"/>
<gene>
    <name evidence="1" type="ORF">I3842_01G116500</name>
</gene>
<dbReference type="EMBL" id="CM031825">
    <property type="protein sequence ID" value="KAG6731176.1"/>
    <property type="molecule type" value="Genomic_DNA"/>
</dbReference>
<organism evidence="1 2">
    <name type="scientific">Carya illinoinensis</name>
    <name type="common">Pecan</name>
    <dbReference type="NCBI Taxonomy" id="32201"/>
    <lineage>
        <taxon>Eukaryota</taxon>
        <taxon>Viridiplantae</taxon>
        <taxon>Streptophyta</taxon>
        <taxon>Embryophyta</taxon>
        <taxon>Tracheophyta</taxon>
        <taxon>Spermatophyta</taxon>
        <taxon>Magnoliopsida</taxon>
        <taxon>eudicotyledons</taxon>
        <taxon>Gunneridae</taxon>
        <taxon>Pentapetalae</taxon>
        <taxon>rosids</taxon>
        <taxon>fabids</taxon>
        <taxon>Fagales</taxon>
        <taxon>Juglandaceae</taxon>
        <taxon>Carya</taxon>
    </lineage>
</organism>
<evidence type="ECO:0000313" key="1">
    <source>
        <dbReference type="EMBL" id="KAG6731176.1"/>
    </source>
</evidence>
<reference evidence="1" key="1">
    <citation type="submission" date="2021-01" db="EMBL/GenBank/DDBJ databases">
        <authorList>
            <person name="Lovell J.T."/>
            <person name="Bentley N."/>
            <person name="Bhattarai G."/>
            <person name="Jenkins J.W."/>
            <person name="Sreedasyam A."/>
            <person name="Alarcon Y."/>
            <person name="Bock C."/>
            <person name="Boston L."/>
            <person name="Carlson J."/>
            <person name="Cervantes K."/>
            <person name="Clermont K."/>
            <person name="Krom N."/>
            <person name="Kubenka K."/>
            <person name="Mamidi S."/>
            <person name="Mattison C."/>
            <person name="Monteros M."/>
            <person name="Pisani C."/>
            <person name="Plott C."/>
            <person name="Rajasekar S."/>
            <person name="Rhein H.S."/>
            <person name="Rohla C."/>
            <person name="Song M."/>
            <person name="Hilaire R.S."/>
            <person name="Shu S."/>
            <person name="Wells L."/>
            <person name="Wang X."/>
            <person name="Webber J."/>
            <person name="Heerema R.J."/>
            <person name="Klein P."/>
            <person name="Conner P."/>
            <person name="Grauke L."/>
            <person name="Grimwood J."/>
            <person name="Schmutz J."/>
            <person name="Randall J.J."/>
        </authorList>
    </citation>
    <scope>NUCLEOTIDE SEQUENCE</scope>
    <source>
        <tissue evidence="1">Leaf</tissue>
    </source>
</reference>
<comment type="caution">
    <text evidence="1">The sequence shown here is derived from an EMBL/GenBank/DDBJ whole genome shotgun (WGS) entry which is preliminary data.</text>
</comment>
<dbReference type="Proteomes" id="UP000811246">
    <property type="component" value="Chromosome 1"/>
</dbReference>
<evidence type="ECO:0000313" key="2">
    <source>
        <dbReference type="Proteomes" id="UP000811246"/>
    </source>
</evidence>
<proteinExistence type="predicted"/>